<dbReference type="EMBL" id="JAULJE010000007">
    <property type="protein sequence ID" value="KAK1340697.1"/>
    <property type="molecule type" value="Genomic_DNA"/>
</dbReference>
<dbReference type="Proteomes" id="UP001177744">
    <property type="component" value="Unassembled WGS sequence"/>
</dbReference>
<evidence type="ECO:0000256" key="1">
    <source>
        <dbReference type="ARBA" id="ARBA00000815"/>
    </source>
</evidence>
<evidence type="ECO:0000256" key="8">
    <source>
        <dbReference type="ARBA" id="ARBA00048583"/>
    </source>
</evidence>
<reference evidence="10" key="1">
    <citation type="submission" date="2023-06" db="EMBL/GenBank/DDBJ databases">
        <title>Reference genome for the Northern bat (Eptesicus nilssonii), a most northern bat species.</title>
        <authorList>
            <person name="Laine V.N."/>
            <person name="Pulliainen A.T."/>
            <person name="Lilley T.M."/>
        </authorList>
    </citation>
    <scope>NUCLEOTIDE SEQUENCE</scope>
    <source>
        <strain evidence="10">BLF_Eptnil</strain>
        <tissue evidence="10">Kidney</tissue>
    </source>
</reference>
<comment type="catalytic activity">
    <reaction evidence="8">
        <text>N(7)-methyl-GMP + H2O = N(7)-methylguanosine + phosphate</text>
        <dbReference type="Rhea" id="RHEA:37107"/>
        <dbReference type="ChEBI" id="CHEBI:15377"/>
        <dbReference type="ChEBI" id="CHEBI:20794"/>
        <dbReference type="ChEBI" id="CHEBI:43474"/>
        <dbReference type="ChEBI" id="CHEBI:58285"/>
        <dbReference type="EC" id="3.1.3.91"/>
    </reaction>
</comment>
<feature type="compositionally biased region" description="Basic and acidic residues" evidence="9">
    <location>
        <begin position="73"/>
        <end position="89"/>
    </location>
</feature>
<evidence type="ECO:0000313" key="11">
    <source>
        <dbReference type="Proteomes" id="UP001177744"/>
    </source>
</evidence>
<evidence type="ECO:0000256" key="9">
    <source>
        <dbReference type="SAM" id="MobiDB-lite"/>
    </source>
</evidence>
<keyword evidence="7" id="KW-0546">Nucleotide metabolism</keyword>
<accession>A0AA40LQY2</accession>
<organism evidence="10 11">
    <name type="scientific">Cnephaeus nilssonii</name>
    <name type="common">Northern bat</name>
    <name type="synonym">Eptesicus nilssonii</name>
    <dbReference type="NCBI Taxonomy" id="3371016"/>
    <lineage>
        <taxon>Eukaryota</taxon>
        <taxon>Metazoa</taxon>
        <taxon>Chordata</taxon>
        <taxon>Craniata</taxon>
        <taxon>Vertebrata</taxon>
        <taxon>Euteleostomi</taxon>
        <taxon>Mammalia</taxon>
        <taxon>Eutheria</taxon>
        <taxon>Laurasiatheria</taxon>
        <taxon>Chiroptera</taxon>
        <taxon>Yangochiroptera</taxon>
        <taxon>Vespertilionidae</taxon>
        <taxon>Cnephaeus</taxon>
    </lineage>
</organism>
<proteinExistence type="inferred from homology"/>
<evidence type="ECO:0000313" key="10">
    <source>
        <dbReference type="EMBL" id="KAK1340697.1"/>
    </source>
</evidence>
<keyword evidence="3" id="KW-0479">Metal-binding</keyword>
<evidence type="ECO:0000256" key="4">
    <source>
        <dbReference type="ARBA" id="ARBA00022741"/>
    </source>
</evidence>
<dbReference type="GO" id="GO:0009117">
    <property type="term" value="P:nucleotide metabolic process"/>
    <property type="evidence" value="ECO:0007669"/>
    <property type="project" value="UniProtKB-KW"/>
</dbReference>
<dbReference type="GO" id="GO:0005737">
    <property type="term" value="C:cytoplasm"/>
    <property type="evidence" value="ECO:0007669"/>
    <property type="project" value="InterPro"/>
</dbReference>
<evidence type="ECO:0000256" key="6">
    <source>
        <dbReference type="ARBA" id="ARBA00022842"/>
    </source>
</evidence>
<dbReference type="Gene3D" id="3.40.50.1000">
    <property type="entry name" value="HAD superfamily/HAD-like"/>
    <property type="match status" value="1"/>
</dbReference>
<dbReference type="InterPro" id="IPR006434">
    <property type="entry name" value="Pyrimidine_nucleotidase_eu"/>
</dbReference>
<evidence type="ECO:0008006" key="12">
    <source>
        <dbReference type="Google" id="ProtNLM"/>
    </source>
</evidence>
<protein>
    <recommendedName>
        <fullName evidence="12">5'-nucleotidase</fullName>
    </recommendedName>
</protein>
<evidence type="ECO:0000256" key="3">
    <source>
        <dbReference type="ARBA" id="ARBA00022723"/>
    </source>
</evidence>
<comment type="similarity">
    <text evidence="2">Belongs to the pyrimidine 5'-nucleotidase family.</text>
</comment>
<gene>
    <name evidence="10" type="ORF">QTO34_017088</name>
</gene>
<name>A0AA40LQY2_CNENI</name>
<dbReference type="InterPro" id="IPR036412">
    <property type="entry name" value="HAD-like_sf"/>
</dbReference>
<dbReference type="GO" id="GO:0000287">
    <property type="term" value="F:magnesium ion binding"/>
    <property type="evidence" value="ECO:0007669"/>
    <property type="project" value="InterPro"/>
</dbReference>
<keyword evidence="11" id="KW-1185">Reference proteome</keyword>
<feature type="region of interest" description="Disordered" evidence="9">
    <location>
        <begin position="73"/>
        <end position="148"/>
    </location>
</feature>
<keyword evidence="5" id="KW-0378">Hydrolase</keyword>
<dbReference type="PANTHER" id="PTHR13045">
    <property type="entry name" value="5'-NUCLEOTIDASE"/>
    <property type="match status" value="1"/>
</dbReference>
<sequence>MNPSLGLRLCKANTKEVGVQVSPRVDRSVQCSLGPLTLCSCSPWGYRDPKAPLPAWDLYSPVMDLRGLIRLRKDGKDGKDGKDKERKELSGPTEESQQQQKSPRRPGLQKDKQEELWQQDKLGEEEASSPGERRSKQAQGDARPLRKPSFQNLKERYENFFDKLQQHSIPVFIFSAGIGDVVEEIICQAGVNYLNVKVVSNFMDFDDNGVLKGFKGDLIHVFNKHDGALKNTEYFNQLKANSNIILLGDSQGDIRMADGIANVEHILKTGYLNDKVDEF</sequence>
<comment type="catalytic activity">
    <reaction evidence="1">
        <text>a ribonucleoside 5'-phosphate + H2O = a ribonucleoside + phosphate</text>
        <dbReference type="Rhea" id="RHEA:12484"/>
        <dbReference type="ChEBI" id="CHEBI:15377"/>
        <dbReference type="ChEBI" id="CHEBI:18254"/>
        <dbReference type="ChEBI" id="CHEBI:43474"/>
        <dbReference type="ChEBI" id="CHEBI:58043"/>
        <dbReference type="EC" id="3.1.3.5"/>
    </reaction>
</comment>
<dbReference type="AlphaFoldDB" id="A0AA40LQY2"/>
<dbReference type="GO" id="GO:0000166">
    <property type="term" value="F:nucleotide binding"/>
    <property type="evidence" value="ECO:0007669"/>
    <property type="project" value="UniProtKB-KW"/>
</dbReference>
<keyword evidence="6" id="KW-0460">Magnesium</keyword>
<comment type="caution">
    <text evidence="10">The sequence shown here is derived from an EMBL/GenBank/DDBJ whole genome shotgun (WGS) entry which is preliminary data.</text>
</comment>
<dbReference type="InterPro" id="IPR023214">
    <property type="entry name" value="HAD_sf"/>
</dbReference>
<dbReference type="GO" id="GO:0008253">
    <property type="term" value="F:5'-nucleotidase activity"/>
    <property type="evidence" value="ECO:0007669"/>
    <property type="project" value="UniProtKB-EC"/>
</dbReference>
<evidence type="ECO:0000256" key="5">
    <source>
        <dbReference type="ARBA" id="ARBA00022801"/>
    </source>
</evidence>
<dbReference type="FunFam" id="3.40.50.1000:FF:000032">
    <property type="entry name" value="Cytosolic 5-nucleotidase 3-like"/>
    <property type="match status" value="1"/>
</dbReference>
<keyword evidence="4" id="KW-0547">Nucleotide-binding</keyword>
<dbReference type="SUPFAM" id="SSF56784">
    <property type="entry name" value="HAD-like"/>
    <property type="match status" value="1"/>
</dbReference>
<dbReference type="Pfam" id="PF05822">
    <property type="entry name" value="UMPH-1"/>
    <property type="match status" value="1"/>
</dbReference>
<dbReference type="PANTHER" id="PTHR13045:SF14">
    <property type="entry name" value="CYTOSOLIC 5'-NUCLEOTIDASE 3A"/>
    <property type="match status" value="1"/>
</dbReference>
<evidence type="ECO:0000256" key="2">
    <source>
        <dbReference type="ARBA" id="ARBA00008389"/>
    </source>
</evidence>
<evidence type="ECO:0000256" key="7">
    <source>
        <dbReference type="ARBA" id="ARBA00023080"/>
    </source>
</evidence>